<gene>
    <name evidence="19" type="primary">hemN_2</name>
    <name evidence="19" type="ORF">L21SP5_03563</name>
</gene>
<keyword evidence="11 15" id="KW-0411">Iron-sulfur</keyword>
<evidence type="ECO:0000256" key="1">
    <source>
        <dbReference type="ARBA" id="ARBA00004496"/>
    </source>
</evidence>
<evidence type="ECO:0000256" key="8">
    <source>
        <dbReference type="ARBA" id="ARBA00022723"/>
    </source>
</evidence>
<dbReference type="SFLD" id="SFLDS00029">
    <property type="entry name" value="Radical_SAM"/>
    <property type="match status" value="1"/>
</dbReference>
<feature type="binding site" evidence="17">
    <location>
        <position position="60"/>
    </location>
    <ligand>
        <name>[4Fe-4S] cluster</name>
        <dbReference type="ChEBI" id="CHEBI:49883"/>
        <note>4Fe-4S-S-AdoMet</note>
    </ligand>
</feature>
<comment type="subunit">
    <text evidence="4">Monomer.</text>
</comment>
<feature type="binding site" evidence="16">
    <location>
        <begin position="112"/>
        <end position="113"/>
    </location>
    <ligand>
        <name>S-adenosyl-L-methionine</name>
        <dbReference type="ChEBI" id="CHEBI:59789"/>
        <label>2</label>
    </ligand>
</feature>
<feature type="binding site" evidence="16">
    <location>
        <position position="330"/>
    </location>
    <ligand>
        <name>S-adenosyl-L-methionine</name>
        <dbReference type="ChEBI" id="CHEBI:59789"/>
        <label>1</label>
    </ligand>
</feature>
<feature type="binding site" evidence="16">
    <location>
        <position position="209"/>
    </location>
    <ligand>
        <name>S-adenosyl-L-methionine</name>
        <dbReference type="ChEBI" id="CHEBI:59789"/>
        <label>2</label>
    </ligand>
</feature>
<dbReference type="GO" id="GO:0051989">
    <property type="term" value="F:coproporphyrinogen dehydrogenase activity"/>
    <property type="evidence" value="ECO:0007669"/>
    <property type="project" value="UniProtKB-EC"/>
</dbReference>
<dbReference type="InterPro" id="IPR006638">
    <property type="entry name" value="Elp3/MiaA/NifB-like_rSAM"/>
</dbReference>
<evidence type="ECO:0000256" key="6">
    <source>
        <dbReference type="ARBA" id="ARBA00022490"/>
    </source>
</evidence>
<keyword evidence="6 15" id="KW-0963">Cytoplasm</keyword>
<dbReference type="STRING" id="1307839.L21SP5_03563"/>
<feature type="binding site" evidence="17">
    <location>
        <position position="67"/>
    </location>
    <ligand>
        <name>[4Fe-4S] cluster</name>
        <dbReference type="ChEBI" id="CHEBI:49883"/>
        <note>4Fe-4S-S-AdoMet</note>
    </ligand>
</feature>
<evidence type="ECO:0000256" key="5">
    <source>
        <dbReference type="ARBA" id="ARBA00022485"/>
    </source>
</evidence>
<keyword evidence="8 15" id="KW-0479">Metal-binding</keyword>
<comment type="subcellular location">
    <subcellularLocation>
        <location evidence="1 15">Cytoplasm</location>
    </subcellularLocation>
</comment>
<comment type="cofactor">
    <cofactor evidence="15 17">
        <name>[4Fe-4S] cluster</name>
        <dbReference type="ChEBI" id="CHEBI:49883"/>
    </cofactor>
    <text evidence="15 17">Binds 1 [4Fe-4S] cluster. The cluster is coordinated with 3 cysteines and an exchangeable S-adenosyl-L-methionine.</text>
</comment>
<organism evidence="19 20">
    <name type="scientific">Salinivirga cyanobacteriivorans</name>
    <dbReference type="NCBI Taxonomy" id="1307839"/>
    <lineage>
        <taxon>Bacteria</taxon>
        <taxon>Pseudomonadati</taxon>
        <taxon>Bacteroidota</taxon>
        <taxon>Bacteroidia</taxon>
        <taxon>Bacteroidales</taxon>
        <taxon>Salinivirgaceae</taxon>
        <taxon>Salinivirga</taxon>
    </lineage>
</organism>
<comment type="pathway">
    <text evidence="2 15">Porphyrin-containing compound metabolism; protoporphyrin-IX biosynthesis; protoporphyrinogen-IX from coproporphyrinogen-III (AdoMet route): step 1/1.</text>
</comment>
<dbReference type="InterPro" id="IPR034505">
    <property type="entry name" value="Coproporphyrinogen-III_oxidase"/>
</dbReference>
<dbReference type="InterPro" id="IPR004558">
    <property type="entry name" value="Coprogen_oxidase_HemN"/>
</dbReference>
<evidence type="ECO:0000256" key="7">
    <source>
        <dbReference type="ARBA" id="ARBA00022691"/>
    </source>
</evidence>
<dbReference type="Gene3D" id="1.10.10.920">
    <property type="match status" value="1"/>
</dbReference>
<dbReference type="EMBL" id="CP013118">
    <property type="protein sequence ID" value="ALO17171.1"/>
    <property type="molecule type" value="Genomic_DNA"/>
</dbReference>
<feature type="binding site" evidence="16">
    <location>
        <begin position="66"/>
        <end position="68"/>
    </location>
    <ligand>
        <name>S-adenosyl-L-methionine</name>
        <dbReference type="ChEBI" id="CHEBI:59789"/>
        <label>2</label>
    </ligand>
</feature>
<feature type="binding site" evidence="16">
    <location>
        <position position="183"/>
    </location>
    <ligand>
        <name>S-adenosyl-L-methionine</name>
        <dbReference type="ChEBI" id="CHEBI:59789"/>
        <label>2</label>
    </ligand>
</feature>
<keyword evidence="20" id="KW-1185">Reference proteome</keyword>
<dbReference type="GO" id="GO:0051539">
    <property type="term" value="F:4 iron, 4 sulfur cluster binding"/>
    <property type="evidence" value="ECO:0007669"/>
    <property type="project" value="UniProtKB-KW"/>
</dbReference>
<keyword evidence="7 15" id="KW-0949">S-adenosyl-L-methionine</keyword>
<dbReference type="InterPro" id="IPR023404">
    <property type="entry name" value="rSAM_horseshoe"/>
</dbReference>
<protein>
    <recommendedName>
        <fullName evidence="15">Coproporphyrinogen-III oxidase</fullName>
        <ecNumber evidence="15">1.3.98.3</ecNumber>
    </recommendedName>
</protein>
<feature type="binding site" evidence="16">
    <location>
        <position position="171"/>
    </location>
    <ligand>
        <name>S-adenosyl-L-methionine</name>
        <dbReference type="ChEBI" id="CHEBI:59789"/>
        <label>2</label>
    </ligand>
</feature>
<keyword evidence="5 15" id="KW-0004">4Fe-4S</keyword>
<sequence>MQVPDSLLKKYNVPVPRYTSYPPANHFSDNFNGSNYKDLLVESNMLQPELISIYIHIPFCNKMCFYCGCNMCLTGDKKLIKPYIQALKKEIAMVAAHLDKNREVAQIHYGGGTPNSIASEFIKEINEYLFNTFEFIDKPEIAIEAHPAHLNKKYLSELKDAGFNRFSMGIQDFNEEVLKAVNRDPAQMPVQELMQLMRSDNPEVAVNLDFIYGLPLQTPASFVETMEKAVQLQPDRLVTFSYAHVPWIKKQQKILEKRGLPSTETKMEMFLAAYHFLIHAGYHAIGLDHYVRENDELFIALKNKQLHRNFQGYATRRTTGQVYAFGMSAISQTESGYAQNEKDTQAYIDKIESGQYATVKGMHVSQEQILVREIITHLMCNKEIDWQEMSEKLNISEENLNKIAQPDKAAFEMFKKDKLINPKANGFEVTELGSLFIRNIAAALDPAYKEQQQKYSKSV</sequence>
<evidence type="ECO:0000256" key="3">
    <source>
        <dbReference type="ARBA" id="ARBA00005493"/>
    </source>
</evidence>
<evidence type="ECO:0000256" key="14">
    <source>
        <dbReference type="ARBA" id="ARBA00048321"/>
    </source>
</evidence>
<dbReference type="InterPro" id="IPR058240">
    <property type="entry name" value="rSAM_sf"/>
</dbReference>
<dbReference type="PATRIC" id="fig|1307839.3.peg.3819"/>
<dbReference type="SFLD" id="SFLDG01065">
    <property type="entry name" value="anaerobic_coproporphyrinogen-I"/>
    <property type="match status" value="1"/>
</dbReference>
<keyword evidence="12 15" id="KW-0627">Porphyrin biosynthesis</keyword>
<dbReference type="PROSITE" id="PS51918">
    <property type="entry name" value="RADICAL_SAM"/>
    <property type="match status" value="1"/>
</dbReference>
<dbReference type="PANTHER" id="PTHR13932:SF6">
    <property type="entry name" value="OXYGEN-INDEPENDENT COPROPORPHYRINOGEN III OXIDASE"/>
    <property type="match status" value="1"/>
</dbReference>
<dbReference type="OrthoDB" id="9808022at2"/>
<dbReference type="SUPFAM" id="SSF102114">
    <property type="entry name" value="Radical SAM enzymes"/>
    <property type="match status" value="1"/>
</dbReference>
<evidence type="ECO:0000313" key="19">
    <source>
        <dbReference type="EMBL" id="ALO17171.1"/>
    </source>
</evidence>
<evidence type="ECO:0000256" key="10">
    <source>
        <dbReference type="ARBA" id="ARBA00023004"/>
    </source>
</evidence>
<evidence type="ECO:0000259" key="18">
    <source>
        <dbReference type="PROSITE" id="PS51918"/>
    </source>
</evidence>
<comment type="function">
    <text evidence="13">Involved in the heme biosynthesis. Catalyzes the anaerobic oxidative decarboxylation of propionate groups of rings A and B of coproporphyrinogen III to yield the vinyl groups in protoporphyrinogen IX.</text>
</comment>
<reference evidence="19 20" key="1">
    <citation type="submission" date="2015-11" db="EMBL/GenBank/DDBJ databases">
        <title>Description and complete genome sequence of a novel strain predominating in hypersaline microbial mats and representing a new family of the Bacteriodetes phylum.</title>
        <authorList>
            <person name="Spring S."/>
            <person name="Bunk B."/>
            <person name="Sproer C."/>
            <person name="Klenk H.-P."/>
        </authorList>
    </citation>
    <scope>NUCLEOTIDE SEQUENCE [LARGE SCALE GENOMIC DNA]</scope>
    <source>
        <strain evidence="19 20">L21-Spi-D4</strain>
    </source>
</reference>
<dbReference type="RefSeq" id="WP_057954487.1">
    <property type="nucleotide sequence ID" value="NZ_CP013118.1"/>
</dbReference>
<proteinExistence type="inferred from homology"/>
<evidence type="ECO:0000256" key="2">
    <source>
        <dbReference type="ARBA" id="ARBA00004785"/>
    </source>
</evidence>
<feature type="binding site" evidence="17">
    <location>
        <position position="64"/>
    </location>
    <ligand>
        <name>[4Fe-4S] cluster</name>
        <dbReference type="ChEBI" id="CHEBI:49883"/>
        <note>4Fe-4S-S-AdoMet</note>
    </ligand>
</feature>
<feature type="binding site" evidence="16">
    <location>
        <position position="144"/>
    </location>
    <ligand>
        <name>S-adenosyl-L-methionine</name>
        <dbReference type="ChEBI" id="CHEBI:59789"/>
        <label>1</label>
    </ligand>
</feature>
<dbReference type="KEGG" id="blq:L21SP5_03563"/>
<feature type="binding site" evidence="16">
    <location>
        <position position="54"/>
    </location>
    <ligand>
        <name>S-adenosyl-L-methionine</name>
        <dbReference type="ChEBI" id="CHEBI:59789"/>
        <label>1</label>
    </ligand>
</feature>
<evidence type="ECO:0000256" key="4">
    <source>
        <dbReference type="ARBA" id="ARBA00011245"/>
    </source>
</evidence>
<evidence type="ECO:0000256" key="9">
    <source>
        <dbReference type="ARBA" id="ARBA00023002"/>
    </source>
</evidence>
<dbReference type="InterPro" id="IPR007197">
    <property type="entry name" value="rSAM"/>
</dbReference>
<evidence type="ECO:0000256" key="13">
    <source>
        <dbReference type="ARBA" id="ARBA00024295"/>
    </source>
</evidence>
<dbReference type="GO" id="GO:0004109">
    <property type="term" value="F:coproporphyrinogen oxidase activity"/>
    <property type="evidence" value="ECO:0007669"/>
    <property type="project" value="InterPro"/>
</dbReference>
<dbReference type="UniPathway" id="UPA00251">
    <property type="reaction ID" value="UER00323"/>
</dbReference>
<dbReference type="EC" id="1.3.98.3" evidence="15"/>
<evidence type="ECO:0000256" key="16">
    <source>
        <dbReference type="PIRSR" id="PIRSR000167-1"/>
    </source>
</evidence>
<comment type="catalytic activity">
    <reaction evidence="14 15">
        <text>coproporphyrinogen III + 2 S-adenosyl-L-methionine = protoporphyrinogen IX + 2 5'-deoxyadenosine + 2 L-methionine + 2 CO2</text>
        <dbReference type="Rhea" id="RHEA:15425"/>
        <dbReference type="ChEBI" id="CHEBI:16526"/>
        <dbReference type="ChEBI" id="CHEBI:17319"/>
        <dbReference type="ChEBI" id="CHEBI:57307"/>
        <dbReference type="ChEBI" id="CHEBI:57309"/>
        <dbReference type="ChEBI" id="CHEBI:57844"/>
        <dbReference type="ChEBI" id="CHEBI:59789"/>
        <dbReference type="EC" id="1.3.98.3"/>
    </reaction>
</comment>
<comment type="similarity">
    <text evidence="3 15">Belongs to the anaerobic coproporphyrinogen-III oxidase family.</text>
</comment>
<dbReference type="Pfam" id="PF04055">
    <property type="entry name" value="Radical_SAM"/>
    <property type="match status" value="1"/>
</dbReference>
<name>A0A0S2I458_9BACT</name>
<evidence type="ECO:0000256" key="17">
    <source>
        <dbReference type="PIRSR" id="PIRSR000167-2"/>
    </source>
</evidence>
<dbReference type="PANTHER" id="PTHR13932">
    <property type="entry name" value="COPROPORPHYRINIGEN III OXIDASE"/>
    <property type="match status" value="1"/>
</dbReference>
<evidence type="ECO:0000256" key="12">
    <source>
        <dbReference type="ARBA" id="ARBA00023244"/>
    </source>
</evidence>
<dbReference type="GO" id="GO:0005737">
    <property type="term" value="C:cytoplasm"/>
    <property type="evidence" value="ECO:0007669"/>
    <property type="project" value="UniProtKB-SubCell"/>
</dbReference>
<dbReference type="Gene3D" id="3.80.30.20">
    <property type="entry name" value="tm_1862 like domain"/>
    <property type="match status" value="1"/>
</dbReference>
<feature type="binding site" evidence="16">
    <location>
        <position position="243"/>
    </location>
    <ligand>
        <name>S-adenosyl-L-methionine</name>
        <dbReference type="ChEBI" id="CHEBI:59789"/>
        <label>2</label>
    </ligand>
</feature>
<dbReference type="GO" id="GO:0046872">
    <property type="term" value="F:metal ion binding"/>
    <property type="evidence" value="ECO:0007669"/>
    <property type="project" value="UniProtKB-KW"/>
</dbReference>
<evidence type="ECO:0000256" key="11">
    <source>
        <dbReference type="ARBA" id="ARBA00023014"/>
    </source>
</evidence>
<keyword evidence="9 15" id="KW-0560">Oxidoreductase</keyword>
<dbReference type="SMART" id="SM00729">
    <property type="entry name" value="Elp3"/>
    <property type="match status" value="1"/>
</dbReference>
<dbReference type="CDD" id="cd01335">
    <property type="entry name" value="Radical_SAM"/>
    <property type="match status" value="1"/>
</dbReference>
<evidence type="ECO:0000256" key="15">
    <source>
        <dbReference type="PIRNR" id="PIRNR000167"/>
    </source>
</evidence>
<feature type="binding site" evidence="16">
    <location>
        <position position="111"/>
    </location>
    <ligand>
        <name>S-adenosyl-L-methionine</name>
        <dbReference type="ChEBI" id="CHEBI:59789"/>
        <label>1</label>
    </ligand>
</feature>
<accession>A0A0S2I458</accession>
<dbReference type="AlphaFoldDB" id="A0A0S2I458"/>
<dbReference type="NCBIfam" id="TIGR00538">
    <property type="entry name" value="hemN"/>
    <property type="match status" value="1"/>
</dbReference>
<evidence type="ECO:0000313" key="20">
    <source>
        <dbReference type="Proteomes" id="UP000064893"/>
    </source>
</evidence>
<dbReference type="GO" id="GO:0006782">
    <property type="term" value="P:protoporphyrinogen IX biosynthetic process"/>
    <property type="evidence" value="ECO:0007669"/>
    <property type="project" value="UniProtKB-UniPathway"/>
</dbReference>
<feature type="domain" description="Radical SAM core" evidence="18">
    <location>
        <begin position="45"/>
        <end position="280"/>
    </location>
</feature>
<dbReference type="Proteomes" id="UP000064893">
    <property type="component" value="Chromosome"/>
</dbReference>
<dbReference type="PIRSF" id="PIRSF000167">
    <property type="entry name" value="HemN"/>
    <property type="match status" value="1"/>
</dbReference>
<keyword evidence="10 15" id="KW-0408">Iron</keyword>